<keyword evidence="2" id="KW-1185">Reference proteome</keyword>
<gene>
    <name evidence="1" type="ORF">L861_22520</name>
</gene>
<name>S2KLQ8_LITA3</name>
<dbReference type="Proteomes" id="UP000014463">
    <property type="component" value="Unassembled WGS sequence"/>
</dbReference>
<comment type="caution">
    <text evidence="1">The sequence shown here is derived from an EMBL/GenBank/DDBJ whole genome shotgun (WGS) entry which is preliminary data.</text>
</comment>
<dbReference type="EMBL" id="ASTJ01000022">
    <property type="protein sequence ID" value="EPC03087.1"/>
    <property type="molecule type" value="Genomic_DNA"/>
</dbReference>
<dbReference type="STRING" id="1121939.L861_22520"/>
<sequence length="65" mass="7563">MAAQFKALTLTTFANLPWNAPFYERRGFQRLARHELSADLARLLRDDTRCGLRERVAMCLTFTDD</sequence>
<organism evidence="1 2">
    <name type="scientific">Litchfieldella anticariensis (strain DSM 16096 / CECT 5854 / CIP 108499 / LMG 22089 / FP35)</name>
    <name type="common">Halomonas anticariensis</name>
    <dbReference type="NCBI Taxonomy" id="1121939"/>
    <lineage>
        <taxon>Bacteria</taxon>
        <taxon>Pseudomonadati</taxon>
        <taxon>Pseudomonadota</taxon>
        <taxon>Gammaproteobacteria</taxon>
        <taxon>Oceanospirillales</taxon>
        <taxon>Halomonadaceae</taxon>
        <taxon>Litchfieldella</taxon>
    </lineage>
</organism>
<dbReference type="AlphaFoldDB" id="S2KLQ8"/>
<accession>S2KLQ8</accession>
<dbReference type="PATRIC" id="fig|1121939.11.peg.1512"/>
<reference evidence="1 2" key="1">
    <citation type="journal article" date="2013" name="Genome Announc.">
        <title>Draft genome sequence of the moderately halophilic gammaproteobacterium Halomonas anticariensis FP35.</title>
        <authorList>
            <person name="Tahrioui A."/>
            <person name="Quesada E."/>
            <person name="Llamas I."/>
        </authorList>
    </citation>
    <scope>NUCLEOTIDE SEQUENCE [LARGE SCALE GENOMIC DNA]</scope>
    <source>
        <strain evidence="2">DSM 16096 / CECT 5854 / LMG 22089 / FP35</strain>
    </source>
</reference>
<evidence type="ECO:0000313" key="2">
    <source>
        <dbReference type="Proteomes" id="UP000014463"/>
    </source>
</evidence>
<protein>
    <recommendedName>
        <fullName evidence="3">N-acetyltransferase domain-containing protein</fullName>
    </recommendedName>
</protein>
<evidence type="ECO:0008006" key="3">
    <source>
        <dbReference type="Google" id="ProtNLM"/>
    </source>
</evidence>
<evidence type="ECO:0000313" key="1">
    <source>
        <dbReference type="EMBL" id="EPC03087.1"/>
    </source>
</evidence>
<proteinExistence type="predicted"/>